<sequence length="516" mass="58714">MIKNCKFLFILTLFLYSTVFAQNISETKVDQLVAKTLETFNVPGVAVGIVKDGKVVLAKGYGVSNIMTGEKVNSSTNFGIASNSKAFTTTAIAMLVDQGKMNWDDKVQKYIPEFKMYNEYVSKEFTVRDLVTHRSGLGLGAGDLMVWPDGHDFTPQDVIQNIHHLKPVSDFRTKYDYDNLLYIIAGVVIERVSGKSWTDFIQENFLNPLEMNRTAPNWNLLKDKSNAIVPHVPIDGKLKVIDRYTNPIFDAAAGLYSNVDDLTKWVQFQLDLGKTKEGKQLVSEKRMKELTQPQTLMPYATRPPYNTLFRAYGLGFQLQDIAGKLEVSHTGGLEGIVTQIVMYPQLNLGIIVLTNQQEGVAFISISNTIKDHYLGLPEKDWVSELHELISKSKGEADKITEEVWSTVELRKNHRDNPSTKKLQGTYRDNWFGEITISEKNRQLRFTSKRSSQLQGDMFYYKDNTYAVKWDNAYLHADAFVFVEMEGNKIMGLKMKPISPLTDFSYDFQDLDFEKID</sequence>
<dbReference type="Pfam" id="PF11954">
    <property type="entry name" value="DUF3471"/>
    <property type="match status" value="1"/>
</dbReference>
<dbReference type="InterPro" id="IPR001466">
    <property type="entry name" value="Beta-lactam-related"/>
</dbReference>
<accession>A0ABV2LVX0</accession>
<evidence type="ECO:0000256" key="1">
    <source>
        <dbReference type="SAM" id="SignalP"/>
    </source>
</evidence>
<evidence type="ECO:0000259" key="2">
    <source>
        <dbReference type="Pfam" id="PF00144"/>
    </source>
</evidence>
<reference evidence="4 5" key="1">
    <citation type="submission" date="2024-06" db="EMBL/GenBank/DDBJ databases">
        <title>Genomic Encyclopedia of Type Strains, Phase IV (KMG-IV): sequencing the most valuable type-strain genomes for metagenomic binning, comparative biology and taxonomic classification.</title>
        <authorList>
            <person name="Goeker M."/>
        </authorList>
    </citation>
    <scope>NUCLEOTIDE SEQUENCE [LARGE SCALE GENOMIC DNA]</scope>
    <source>
        <strain evidence="4 5">DSM 29388</strain>
    </source>
</reference>
<dbReference type="PANTHER" id="PTHR46825">
    <property type="entry name" value="D-ALANYL-D-ALANINE-CARBOXYPEPTIDASE/ENDOPEPTIDASE AMPH"/>
    <property type="match status" value="1"/>
</dbReference>
<dbReference type="RefSeq" id="WP_354510167.1">
    <property type="nucleotide sequence ID" value="NZ_JBEPMO010000017.1"/>
</dbReference>
<evidence type="ECO:0000259" key="3">
    <source>
        <dbReference type="Pfam" id="PF11954"/>
    </source>
</evidence>
<dbReference type="Pfam" id="PF00144">
    <property type="entry name" value="Beta-lactamase"/>
    <property type="match status" value="1"/>
</dbReference>
<evidence type="ECO:0000313" key="4">
    <source>
        <dbReference type="EMBL" id="MET3732698.1"/>
    </source>
</evidence>
<feature type="chain" id="PRO_5047301110" evidence="1">
    <location>
        <begin position="22"/>
        <end position="516"/>
    </location>
</feature>
<dbReference type="InterPro" id="IPR012338">
    <property type="entry name" value="Beta-lactam/transpept-like"/>
</dbReference>
<proteinExistence type="predicted"/>
<keyword evidence="1" id="KW-0732">Signal</keyword>
<dbReference type="InterPro" id="IPR021860">
    <property type="entry name" value="Peptidase_S12_Pab87-rel_C"/>
</dbReference>
<dbReference type="Proteomes" id="UP001549146">
    <property type="component" value="Unassembled WGS sequence"/>
</dbReference>
<keyword evidence="5" id="KW-1185">Reference proteome</keyword>
<feature type="signal peptide" evidence="1">
    <location>
        <begin position="1"/>
        <end position="21"/>
    </location>
</feature>
<dbReference type="Gene3D" id="3.40.710.10">
    <property type="entry name" value="DD-peptidase/beta-lactamase superfamily"/>
    <property type="match status" value="1"/>
</dbReference>
<dbReference type="PANTHER" id="PTHR46825:SF15">
    <property type="entry name" value="BETA-LACTAMASE-RELATED DOMAIN-CONTAINING PROTEIN"/>
    <property type="match status" value="1"/>
</dbReference>
<feature type="domain" description="Beta-lactamase-related" evidence="2">
    <location>
        <begin position="29"/>
        <end position="359"/>
    </location>
</feature>
<dbReference type="SUPFAM" id="SSF56601">
    <property type="entry name" value="beta-lactamase/transpeptidase-like"/>
    <property type="match status" value="1"/>
</dbReference>
<evidence type="ECO:0000313" key="5">
    <source>
        <dbReference type="Proteomes" id="UP001549146"/>
    </source>
</evidence>
<dbReference type="Gene3D" id="2.40.128.600">
    <property type="match status" value="1"/>
</dbReference>
<organism evidence="4 5">
    <name type="scientific">Moheibacter stercoris</name>
    <dbReference type="NCBI Taxonomy" id="1628251"/>
    <lineage>
        <taxon>Bacteria</taxon>
        <taxon>Pseudomonadati</taxon>
        <taxon>Bacteroidota</taxon>
        <taxon>Flavobacteriia</taxon>
        <taxon>Flavobacteriales</taxon>
        <taxon>Weeksellaceae</taxon>
        <taxon>Moheibacter</taxon>
    </lineage>
</organism>
<comment type="caution">
    <text evidence="4">The sequence shown here is derived from an EMBL/GenBank/DDBJ whole genome shotgun (WGS) entry which is preliminary data.</text>
</comment>
<name>A0ABV2LVX0_9FLAO</name>
<protein>
    <submittedName>
        <fullName evidence="4">CubicO group peptidase (Beta-lactamase class C family)</fullName>
    </submittedName>
</protein>
<dbReference type="InterPro" id="IPR050491">
    <property type="entry name" value="AmpC-like"/>
</dbReference>
<dbReference type="EMBL" id="JBEPMO010000017">
    <property type="protein sequence ID" value="MET3732698.1"/>
    <property type="molecule type" value="Genomic_DNA"/>
</dbReference>
<feature type="domain" description="Peptidase S12 Pab87-related C-terminal" evidence="3">
    <location>
        <begin position="417"/>
        <end position="514"/>
    </location>
</feature>
<gene>
    <name evidence="4" type="ORF">ABID46_002288</name>
</gene>